<protein>
    <recommendedName>
        <fullName evidence="7">PH domain-containing protein</fullName>
    </recommendedName>
</protein>
<dbReference type="InterPro" id="IPR046869">
    <property type="entry name" value="SLM1/RGC1-like_PH"/>
</dbReference>
<evidence type="ECO:0000256" key="1">
    <source>
        <dbReference type="ARBA" id="ARBA00022553"/>
    </source>
</evidence>
<dbReference type="InterPro" id="IPR011993">
    <property type="entry name" value="PH-like_dom_sf"/>
</dbReference>
<dbReference type="Proteomes" id="UP001139887">
    <property type="component" value="Unassembled WGS sequence"/>
</dbReference>
<organism evidence="5 6">
    <name type="scientific">Coemansia brasiliensis</name>
    <dbReference type="NCBI Taxonomy" id="2650707"/>
    <lineage>
        <taxon>Eukaryota</taxon>
        <taxon>Fungi</taxon>
        <taxon>Fungi incertae sedis</taxon>
        <taxon>Zoopagomycota</taxon>
        <taxon>Kickxellomycotina</taxon>
        <taxon>Kickxellomycetes</taxon>
        <taxon>Kickxellales</taxon>
        <taxon>Kickxellaceae</taxon>
        <taxon>Coemansia</taxon>
    </lineage>
</organism>
<accession>A0A9W8M125</accession>
<name>A0A9W8M125_9FUNG</name>
<evidence type="ECO:0000256" key="2">
    <source>
        <dbReference type="SAM" id="MobiDB-lite"/>
    </source>
</evidence>
<dbReference type="Gene3D" id="1.20.1270.60">
    <property type="entry name" value="Arfaptin homology (AH) domain/BAR domain"/>
    <property type="match status" value="1"/>
</dbReference>
<dbReference type="InterPro" id="IPR027267">
    <property type="entry name" value="AH/BAR_dom_sf"/>
</dbReference>
<evidence type="ECO:0000259" key="4">
    <source>
        <dbReference type="Pfam" id="PF20400"/>
    </source>
</evidence>
<evidence type="ECO:0000259" key="3">
    <source>
        <dbReference type="Pfam" id="PF20399"/>
    </source>
</evidence>
<dbReference type="Pfam" id="PF20400">
    <property type="entry name" value="BAR_4"/>
    <property type="match status" value="1"/>
</dbReference>
<gene>
    <name evidence="5" type="ORF">IWW36_002384</name>
</gene>
<dbReference type="EMBL" id="JANBUW010000059">
    <property type="protein sequence ID" value="KAJ2849763.1"/>
    <property type="molecule type" value="Genomic_DNA"/>
</dbReference>
<keyword evidence="6" id="KW-1185">Reference proteome</keyword>
<dbReference type="InterPro" id="IPR046868">
    <property type="entry name" value="BAR_4"/>
</dbReference>
<feature type="non-terminal residue" evidence="5">
    <location>
        <position position="692"/>
    </location>
</feature>
<sequence length="692" mass="75679">MHTPVSTGGEQVRRTRSLKRRSQGPVRKGDIRIVAGNTECSPVKEFKVSQSTGSGDSNDLCFQRLQAWQNVVENHHEYFQSMAAAERDLATVYARIGDILKEPADASVLLLPANANGVHSMSWRLKALQQEMVETHVAISDTLKSGTLHELEELRSDIVAMRQGYAEAVQGLYGQLKQSQMTIAKRTQLLEAAIAAAHDGHDREAVKDPFIINLEVAALLRKHAETADRLKIACEEQQAAMCEFEPQIIERLQKAVSMFLDTSSHGYRQLQQTMRRDIRSIAEIDSKAEWAGFRQSYGSVLDSVLGSEAQETEYVGKHSTWVRVLRQGVVALKEHGPLFRSTWQSKYGVLTTRGYFHVFRSQGDVVRGAPETSIFLPRARIADGAGGVLQISCGGRFSRSRIIIQDGTASLDNWRMLMETARVGASNSGLATPESSADEASPVACERAVIRRSGPPERSRRMSVLAASATPTRGRPFSADVSMLQTPPPFARGGQRVSFTPTQDIFMQPLGSTPVSPPGFERLPCLSPIIAAGDSAEFAAYSPGFSESPALGHESSDDMLRATAHADSSSSSGAPHQPESLFDRNMSQDSESAPIASLPQLQRPRKYTNSFHEPFPGVDSPDPVPYMIRELGCDTSVHSAEPMRRGASIIDLQSPRLCSSTSGLAAHSYSQDIWRSDLLSVPDPAAQLAIRQ</sequence>
<dbReference type="Pfam" id="PF20399">
    <property type="entry name" value="PH_20"/>
    <property type="match status" value="1"/>
</dbReference>
<feature type="domain" description="SLM1/RGC1-like PH" evidence="3">
    <location>
        <begin position="314"/>
        <end position="381"/>
    </location>
</feature>
<dbReference type="Gene3D" id="2.30.29.30">
    <property type="entry name" value="Pleckstrin-homology domain (PH domain)/Phosphotyrosine-binding domain (PTB)"/>
    <property type="match status" value="1"/>
</dbReference>
<dbReference type="SUPFAM" id="SSF103657">
    <property type="entry name" value="BAR/IMD domain-like"/>
    <property type="match status" value="1"/>
</dbReference>
<keyword evidence="1" id="KW-0597">Phosphoprotein</keyword>
<dbReference type="PANTHER" id="PTHR31941">
    <property type="entry name" value="CYTOSKELETAL SIGNALING PROTEIN SLM1"/>
    <property type="match status" value="1"/>
</dbReference>
<dbReference type="PANTHER" id="PTHR31941:SF1">
    <property type="entry name" value="CYTOSKELETAL SIGNALING PROTEIN SLM1"/>
    <property type="match status" value="1"/>
</dbReference>
<feature type="region of interest" description="Disordered" evidence="2">
    <location>
        <begin position="453"/>
        <end position="481"/>
    </location>
</feature>
<evidence type="ECO:0000313" key="6">
    <source>
        <dbReference type="Proteomes" id="UP001139887"/>
    </source>
</evidence>
<dbReference type="OrthoDB" id="5598057at2759"/>
<feature type="region of interest" description="Disordered" evidence="2">
    <location>
        <begin position="1"/>
        <end position="28"/>
    </location>
</feature>
<proteinExistence type="predicted"/>
<feature type="domain" description="SLM1/RGC1-like BAR-like" evidence="4">
    <location>
        <begin position="117"/>
        <end position="294"/>
    </location>
</feature>
<dbReference type="AlphaFoldDB" id="A0A9W8M125"/>
<comment type="caution">
    <text evidence="5">The sequence shown here is derived from an EMBL/GenBank/DDBJ whole genome shotgun (WGS) entry which is preliminary data.</text>
</comment>
<evidence type="ECO:0000313" key="5">
    <source>
        <dbReference type="EMBL" id="KAJ2849763.1"/>
    </source>
</evidence>
<feature type="region of interest" description="Disordered" evidence="2">
    <location>
        <begin position="549"/>
        <end position="623"/>
    </location>
</feature>
<evidence type="ECO:0008006" key="7">
    <source>
        <dbReference type="Google" id="ProtNLM"/>
    </source>
</evidence>
<reference evidence="5" key="1">
    <citation type="submission" date="2022-07" db="EMBL/GenBank/DDBJ databases">
        <title>Phylogenomic reconstructions and comparative analyses of Kickxellomycotina fungi.</title>
        <authorList>
            <person name="Reynolds N.K."/>
            <person name="Stajich J.E."/>
            <person name="Barry K."/>
            <person name="Grigoriev I.V."/>
            <person name="Crous P."/>
            <person name="Smith M.E."/>
        </authorList>
    </citation>
    <scope>NUCLEOTIDE SEQUENCE</scope>
    <source>
        <strain evidence="5">NRRL 1566</strain>
    </source>
</reference>